<keyword evidence="4" id="KW-0472">Membrane</keyword>
<evidence type="ECO:0000313" key="6">
    <source>
        <dbReference type="EMBL" id="RZF21071.1"/>
    </source>
</evidence>
<feature type="domain" description="AprE-like beta-barrel" evidence="5">
    <location>
        <begin position="211"/>
        <end position="295"/>
    </location>
</feature>
<keyword evidence="2" id="KW-0812">Transmembrane</keyword>
<evidence type="ECO:0000313" key="7">
    <source>
        <dbReference type="Proteomes" id="UP000443582"/>
    </source>
</evidence>
<sequence>MIKRKFTSIVDDIEYSRQVDYIGQDILLAEARVPLLTKSIILTLLLGFSGLILWASTTTVKEIVKSEGEIRPSTKVHSIKHMHGGTIVNIYVNEGQIVAEGDILFTLEDKGLRSRENSIRNEIESLKIQFKNLQLGNSSTKTSKVSLINKKLISLKDELSKITNKIETLNIRSESAGIARAIKAQNIGDTIVANEKIMEIVPIESTTNAIIRISPNDIGFVQVNMPVDIKVNSYNYRIYGSVEGIITSISPYTYYSDENESYYRGVVRLSKNYMGNDDIQNLILPGMKIHADILTARKSILKYLIGPLEEVTRKPFFYTLTEQ</sequence>
<evidence type="ECO:0000256" key="1">
    <source>
        <dbReference type="ARBA" id="ARBA00004167"/>
    </source>
</evidence>
<gene>
    <name evidence="6" type="ORF">DAY19_13915</name>
</gene>
<dbReference type="Pfam" id="PF26002">
    <property type="entry name" value="Beta-barrel_AprE"/>
    <property type="match status" value="1"/>
</dbReference>
<dbReference type="PRINTS" id="PR01490">
    <property type="entry name" value="RTXTOXIND"/>
</dbReference>
<dbReference type="PANTHER" id="PTHR30386:SF26">
    <property type="entry name" value="TRANSPORT PROTEIN COMB"/>
    <property type="match status" value="1"/>
</dbReference>
<organism evidence="6 7">
    <name type="scientific">Halobacteriovorax vibrionivorans</name>
    <dbReference type="NCBI Taxonomy" id="2152716"/>
    <lineage>
        <taxon>Bacteria</taxon>
        <taxon>Pseudomonadati</taxon>
        <taxon>Bdellovibrionota</taxon>
        <taxon>Bacteriovoracia</taxon>
        <taxon>Bacteriovoracales</taxon>
        <taxon>Halobacteriovoraceae</taxon>
        <taxon>Halobacteriovorax</taxon>
    </lineage>
</organism>
<comment type="subcellular location">
    <subcellularLocation>
        <location evidence="1">Membrane</location>
        <topology evidence="1">Single-pass membrane protein</topology>
    </subcellularLocation>
</comment>
<keyword evidence="7" id="KW-1185">Reference proteome</keyword>
<dbReference type="Gene3D" id="2.40.30.170">
    <property type="match status" value="1"/>
</dbReference>
<evidence type="ECO:0000256" key="3">
    <source>
        <dbReference type="ARBA" id="ARBA00022989"/>
    </source>
</evidence>
<accession>A0ABY0IDN8</accession>
<comment type="caution">
    <text evidence="6">The sequence shown here is derived from an EMBL/GenBank/DDBJ whole genome shotgun (WGS) entry which is preliminary data.</text>
</comment>
<name>A0ABY0IDN8_9BACT</name>
<dbReference type="Proteomes" id="UP000443582">
    <property type="component" value="Unassembled WGS sequence"/>
</dbReference>
<evidence type="ECO:0000256" key="2">
    <source>
        <dbReference type="ARBA" id="ARBA00022692"/>
    </source>
</evidence>
<proteinExistence type="predicted"/>
<dbReference type="InterPro" id="IPR058982">
    <property type="entry name" value="Beta-barrel_AprE"/>
</dbReference>
<dbReference type="PANTHER" id="PTHR30386">
    <property type="entry name" value="MEMBRANE FUSION SUBUNIT OF EMRAB-TOLC MULTIDRUG EFFLUX PUMP"/>
    <property type="match status" value="1"/>
</dbReference>
<dbReference type="Gene3D" id="2.40.50.100">
    <property type="match status" value="1"/>
</dbReference>
<dbReference type="InterPro" id="IPR050739">
    <property type="entry name" value="MFP"/>
</dbReference>
<dbReference type="RefSeq" id="WP_115363512.1">
    <property type="nucleotide sequence ID" value="NZ_QDKL01000003.1"/>
</dbReference>
<reference evidence="7" key="1">
    <citation type="journal article" date="2019" name="Int. J. Syst. Evol. Microbiol.">
        <title>Halobacteriovorax valvorus sp. nov., a novel prokaryotic predator isolated from coastal seawater of China.</title>
        <authorList>
            <person name="Chen M.-X."/>
        </authorList>
    </citation>
    <scope>NUCLEOTIDE SEQUENCE [LARGE SCALE GENOMIC DNA]</scope>
    <source>
        <strain evidence="7">BL9</strain>
    </source>
</reference>
<evidence type="ECO:0000256" key="4">
    <source>
        <dbReference type="ARBA" id="ARBA00023136"/>
    </source>
</evidence>
<keyword evidence="3" id="KW-1133">Transmembrane helix</keyword>
<dbReference type="EMBL" id="QDKL01000003">
    <property type="protein sequence ID" value="RZF21071.1"/>
    <property type="molecule type" value="Genomic_DNA"/>
</dbReference>
<evidence type="ECO:0000259" key="5">
    <source>
        <dbReference type="Pfam" id="PF26002"/>
    </source>
</evidence>
<protein>
    <submittedName>
        <fullName evidence="6">HlyD family efflux transporter periplasmic adaptor subunit</fullName>
    </submittedName>
</protein>